<evidence type="ECO:0000256" key="7">
    <source>
        <dbReference type="ARBA" id="ARBA00022833"/>
    </source>
</evidence>
<dbReference type="eggNOG" id="KOG2228">
    <property type="taxonomic scope" value="Eukaryota"/>
</dbReference>
<comment type="similarity">
    <text evidence="2">Belongs to the ORC4 family.</text>
</comment>
<dbReference type="PRINTS" id="PR00929">
    <property type="entry name" value="ATHOOK"/>
</dbReference>
<dbReference type="InterPro" id="IPR032705">
    <property type="entry name" value="ORC4_C"/>
</dbReference>
<accession>A0A177AHC6</accession>
<dbReference type="InterPro" id="IPR013083">
    <property type="entry name" value="Znf_RING/FYVE/PHD"/>
</dbReference>
<feature type="compositionally biased region" description="Low complexity" evidence="11">
    <location>
        <begin position="34"/>
        <end position="46"/>
    </location>
</feature>
<dbReference type="GO" id="GO:0008270">
    <property type="term" value="F:zinc ion binding"/>
    <property type="evidence" value="ECO:0007669"/>
    <property type="project" value="UniProtKB-KW"/>
</dbReference>
<feature type="compositionally biased region" description="Polar residues" evidence="11">
    <location>
        <begin position="1"/>
        <end position="25"/>
    </location>
</feature>
<dbReference type="FunFam" id="3.40.50.300:FF:001597">
    <property type="entry name" value="Origin recognition complex subunit Orc4"/>
    <property type="match status" value="1"/>
</dbReference>
<dbReference type="InterPro" id="IPR019787">
    <property type="entry name" value="Znf_PHD-finger"/>
</dbReference>
<dbReference type="PROSITE" id="PS01359">
    <property type="entry name" value="ZF_PHD_1"/>
    <property type="match status" value="1"/>
</dbReference>
<evidence type="ECO:0000256" key="1">
    <source>
        <dbReference type="ARBA" id="ARBA00004123"/>
    </source>
</evidence>
<dbReference type="CDD" id="cd15492">
    <property type="entry name" value="PHD_BRPF_JADE_like"/>
    <property type="match status" value="1"/>
</dbReference>
<evidence type="ECO:0000256" key="6">
    <source>
        <dbReference type="ARBA" id="ARBA00022771"/>
    </source>
</evidence>
<dbReference type="eggNOG" id="KOG0955">
    <property type="taxonomic scope" value="Eukaryota"/>
</dbReference>
<dbReference type="InterPro" id="IPR011011">
    <property type="entry name" value="Znf_FYVE_PHD"/>
</dbReference>
<dbReference type="GO" id="GO:0003688">
    <property type="term" value="F:DNA replication origin binding"/>
    <property type="evidence" value="ECO:0007669"/>
    <property type="project" value="TreeGrafter"/>
</dbReference>
<dbReference type="VEuPathDB" id="FungiDB:GMDG_02597"/>
<dbReference type="PROSITE" id="PS50016">
    <property type="entry name" value="ZF_PHD_2"/>
    <property type="match status" value="1"/>
</dbReference>
<keyword evidence="5" id="KW-0479">Metal-binding</keyword>
<evidence type="ECO:0000259" key="12">
    <source>
        <dbReference type="PROSITE" id="PS50016"/>
    </source>
</evidence>
<feature type="domain" description="PHD-type" evidence="12">
    <location>
        <begin position="296"/>
        <end position="346"/>
    </location>
</feature>
<keyword evidence="6 10" id="KW-0863">Zinc-finger</keyword>
<dbReference type="InterPro" id="IPR001965">
    <property type="entry name" value="Znf_PHD"/>
</dbReference>
<keyword evidence="7" id="KW-0862">Zinc</keyword>
<organism evidence="13">
    <name type="scientific">Pseudogymnoascus destructans</name>
    <dbReference type="NCBI Taxonomy" id="655981"/>
    <lineage>
        <taxon>Eukaryota</taxon>
        <taxon>Fungi</taxon>
        <taxon>Dikarya</taxon>
        <taxon>Ascomycota</taxon>
        <taxon>Pezizomycotina</taxon>
        <taxon>Leotiomycetes</taxon>
        <taxon>Thelebolales</taxon>
        <taxon>Thelebolaceae</taxon>
        <taxon>Pseudogymnoascus</taxon>
    </lineage>
</organism>
<feature type="region of interest" description="Disordered" evidence="11">
    <location>
        <begin position="1"/>
        <end position="282"/>
    </location>
</feature>
<gene>
    <name evidence="13" type="ORF">VC83_02114</name>
</gene>
<dbReference type="Pfam" id="PF13831">
    <property type="entry name" value="PHD_2"/>
    <property type="match status" value="1"/>
</dbReference>
<comment type="subcellular location">
    <subcellularLocation>
        <location evidence="1">Nucleus</location>
    </subcellularLocation>
</comment>
<dbReference type="RefSeq" id="XP_024326761.1">
    <property type="nucleotide sequence ID" value="XM_024465783.1"/>
</dbReference>
<dbReference type="GO" id="GO:0006270">
    <property type="term" value="P:DNA replication initiation"/>
    <property type="evidence" value="ECO:0007669"/>
    <property type="project" value="TreeGrafter"/>
</dbReference>
<keyword evidence="8" id="KW-0238">DNA-binding</keyword>
<evidence type="ECO:0000256" key="2">
    <source>
        <dbReference type="ARBA" id="ARBA00005334"/>
    </source>
</evidence>
<dbReference type="Pfam" id="PF13191">
    <property type="entry name" value="AAA_16"/>
    <property type="match status" value="1"/>
</dbReference>
<dbReference type="SUPFAM" id="SSF57903">
    <property type="entry name" value="FYVE/PHD zinc finger"/>
    <property type="match status" value="1"/>
</dbReference>
<keyword evidence="4" id="KW-0235">DNA replication</keyword>
<evidence type="ECO:0000256" key="4">
    <source>
        <dbReference type="ARBA" id="ARBA00022705"/>
    </source>
</evidence>
<dbReference type="OrthoDB" id="343623at2759"/>
<reference evidence="13" key="1">
    <citation type="submission" date="2016-03" db="EMBL/GenBank/DDBJ databases">
        <title>Updated assembly of Pseudogymnoascus destructans, the fungus causing white-nose syndrome of bats.</title>
        <authorList>
            <person name="Palmer J.M."/>
            <person name="Drees K.P."/>
            <person name="Foster J.T."/>
            <person name="Lindner D.L."/>
        </authorList>
    </citation>
    <scope>NUCLEOTIDE SEQUENCE [LARGE SCALE GENOMIC DNA]</scope>
    <source>
        <strain evidence="13">20631-21</strain>
    </source>
</reference>
<evidence type="ECO:0000256" key="11">
    <source>
        <dbReference type="SAM" id="MobiDB-lite"/>
    </source>
</evidence>
<evidence type="ECO:0000256" key="8">
    <source>
        <dbReference type="ARBA" id="ARBA00023125"/>
    </source>
</evidence>
<evidence type="ECO:0000256" key="5">
    <source>
        <dbReference type="ARBA" id="ARBA00022723"/>
    </source>
</evidence>
<dbReference type="SMART" id="SM00384">
    <property type="entry name" value="AT_hook"/>
    <property type="match status" value="4"/>
</dbReference>
<dbReference type="InterPro" id="IPR016527">
    <property type="entry name" value="ORC4"/>
</dbReference>
<feature type="compositionally biased region" description="Low complexity" evidence="11">
    <location>
        <begin position="190"/>
        <end position="206"/>
    </location>
</feature>
<dbReference type="PROSITE" id="PS00354">
    <property type="entry name" value="HMGI_Y"/>
    <property type="match status" value="1"/>
</dbReference>
<dbReference type="SUPFAM" id="SSF52540">
    <property type="entry name" value="P-loop containing nucleoside triphosphate hydrolases"/>
    <property type="match status" value="1"/>
</dbReference>
<name>A0A177AHC6_9PEZI</name>
<dbReference type="PANTHER" id="PTHR12087">
    <property type="entry name" value="ORIGIN RECOGNITION COMPLEX SUBUNIT 4"/>
    <property type="match status" value="1"/>
</dbReference>
<dbReference type="AlphaFoldDB" id="A0A177AHC6"/>
<proteinExistence type="inferred from homology"/>
<dbReference type="InterPro" id="IPR003593">
    <property type="entry name" value="AAA+_ATPase"/>
</dbReference>
<dbReference type="SMART" id="SM00382">
    <property type="entry name" value="AAA"/>
    <property type="match status" value="1"/>
</dbReference>
<dbReference type="InterPro" id="IPR017956">
    <property type="entry name" value="AT_hook_DNA-bd_motif"/>
</dbReference>
<dbReference type="InterPro" id="IPR027417">
    <property type="entry name" value="P-loop_NTPase"/>
</dbReference>
<dbReference type="Gene3D" id="3.30.40.10">
    <property type="entry name" value="Zinc/RING finger domain, C3HC4 (zinc finger)"/>
    <property type="match status" value="1"/>
</dbReference>
<dbReference type="InterPro" id="IPR041664">
    <property type="entry name" value="AAA_16"/>
</dbReference>
<dbReference type="GeneID" id="36285199"/>
<dbReference type="PANTHER" id="PTHR12087:SF0">
    <property type="entry name" value="ORIGIN RECOGNITION COMPLEX SUBUNIT 4"/>
    <property type="match status" value="1"/>
</dbReference>
<dbReference type="InterPro" id="IPR019786">
    <property type="entry name" value="Zinc_finger_PHD-type_CS"/>
</dbReference>
<evidence type="ECO:0000313" key="13">
    <source>
        <dbReference type="EMBL" id="OAF61486.1"/>
    </source>
</evidence>
<dbReference type="GO" id="GO:0006355">
    <property type="term" value="P:regulation of DNA-templated transcription"/>
    <property type="evidence" value="ECO:0007669"/>
    <property type="project" value="InterPro"/>
</dbReference>
<dbReference type="SMART" id="SM00249">
    <property type="entry name" value="PHD"/>
    <property type="match status" value="1"/>
</dbReference>
<sequence>MGSNKRSRPLEQQVNDSSPMPSSGRLSAKRRKVSGSGSSPSTPNSVEVVKRTLGRAVSLKENEPIDDDSNPEPSPTKQLLEDEAAVESMSLKPTNEAGAEAAPESEPPDRFAGRQARKSGRYSTEVAERPVLEPKSILTPSKRGRGRPRKSVAFELTTSGEGDVDLGFKDIPIDQPPPIETPTPRKRGTPPKNSDPQEQPQGLLQPEEADTADASQEAIPQKRGRGRLRKNHDPQELSRGGNVTTDVSEEAVLPKRGRGRPRKIRDPNELSKPEKYTKSPRIPIIVEPDDEEEEDEEVCAICENGDSEAPNEIIFCDSCDLAVHQECYNIITIPEGEWLCSDCQLEDPAIETADVQETVPEMDAESIFDIGGSEPPAIPGLEDHLMAMQRLLLDKLTGRKRLKLHDLDDEFQKVYQVVEQTVMSGEGNSMLVIGARGSGKTTLVETVISDLSIEHRQNFHVVRLNGFTHTDDKLALRDIWRQLGREMEVEEDLTAKTNNYADTLTSLLALLSHPTELSEDNANHMAKSVVFILDEFDLFASHPRQTLLYNLFDIAQARKAPIAVLGVTTKIDVVEMLEKRVKSRFSHRYVHLPLPRSLPAFWEICKEGLQVDMDELVDGGFDPGLPGQEEFLEYWDSMINSLYNDDAPYKAHLQRIFYRSKSIPAFFSTCILPIASLTPRSLPLTSASFPVQSTLSPPDSKLHILQGLSDLDLTLLICAARLDVVLDTDTCNFAMAYDEYSTLTARQRIQASSSGIGALSASYKVWGREVAMGSWETLVDYELLVPVSMGAGPMGGLGGGGVGREGKMWKVDVGLEEIAGSVGGLTSVMTKWCKEI</sequence>
<dbReference type="CDD" id="cd00009">
    <property type="entry name" value="AAA"/>
    <property type="match status" value="1"/>
</dbReference>
<evidence type="ECO:0000256" key="10">
    <source>
        <dbReference type="PROSITE-ProRule" id="PRU00146"/>
    </source>
</evidence>
<dbReference type="GO" id="GO:0005664">
    <property type="term" value="C:nuclear origin of replication recognition complex"/>
    <property type="evidence" value="ECO:0007669"/>
    <property type="project" value="TreeGrafter"/>
</dbReference>
<evidence type="ECO:0000256" key="9">
    <source>
        <dbReference type="ARBA" id="ARBA00023242"/>
    </source>
</evidence>
<keyword evidence="9" id="KW-0539">Nucleus</keyword>
<dbReference type="Proteomes" id="UP000077154">
    <property type="component" value="Unassembled WGS sequence"/>
</dbReference>
<dbReference type="Gene3D" id="3.40.50.300">
    <property type="entry name" value="P-loop containing nucleotide triphosphate hydrolases"/>
    <property type="match status" value="1"/>
</dbReference>
<protein>
    <recommendedName>
        <fullName evidence="3">Origin recognition complex subunit 4</fullName>
    </recommendedName>
</protein>
<feature type="compositionally biased region" description="Basic and acidic residues" evidence="11">
    <location>
        <begin position="264"/>
        <end position="277"/>
    </location>
</feature>
<evidence type="ECO:0000256" key="3">
    <source>
        <dbReference type="ARBA" id="ARBA00019083"/>
    </source>
</evidence>
<dbReference type="InterPro" id="IPR000637">
    <property type="entry name" value="HMGI/Y_DNA-bd_CS"/>
</dbReference>
<dbReference type="Pfam" id="PF14629">
    <property type="entry name" value="ORC4_C"/>
    <property type="match status" value="1"/>
</dbReference>
<dbReference type="EMBL" id="KV441389">
    <property type="protein sequence ID" value="OAF61486.1"/>
    <property type="molecule type" value="Genomic_DNA"/>
</dbReference>